<gene>
    <name evidence="1" type="primary">19</name>
    <name evidence="1" type="ORF">SEA_LILSPOTTY_19</name>
</gene>
<dbReference type="GeneID" id="80019409"/>
<organism evidence="1 2">
    <name type="scientific">Mycobacterium phage LilSpotty</name>
    <dbReference type="NCBI Taxonomy" id="2588512"/>
    <lineage>
        <taxon>Viruses</taxon>
        <taxon>Duplodnaviria</taxon>
        <taxon>Heunggongvirae</taxon>
        <taxon>Uroviricota</taxon>
        <taxon>Caudoviricetes</taxon>
        <taxon>Lilspottyvirus</taxon>
        <taxon>Lilspottyvirus lilspotty</taxon>
    </lineage>
</organism>
<dbReference type="InterPro" id="IPR021226">
    <property type="entry name" value="Phage_gene29"/>
</dbReference>
<dbReference type="KEGG" id="vg:80019409"/>
<protein>
    <submittedName>
        <fullName evidence="1">Minor tail protein</fullName>
    </submittedName>
</protein>
<dbReference type="RefSeq" id="YP_010754808.1">
    <property type="nucleotide sequence ID" value="NC_073464.1"/>
</dbReference>
<evidence type="ECO:0000313" key="1">
    <source>
        <dbReference type="EMBL" id="QDF19751.1"/>
    </source>
</evidence>
<dbReference type="Pfam" id="PF10910">
    <property type="entry name" value="Phage_gene29"/>
    <property type="match status" value="1"/>
</dbReference>
<proteinExistence type="predicted"/>
<accession>A0A4Y6EQ45</accession>
<name>A0A4Y6EQ45_9CAUD</name>
<evidence type="ECO:0000313" key="2">
    <source>
        <dbReference type="Proteomes" id="UP000318419"/>
    </source>
</evidence>
<reference evidence="1 2" key="1">
    <citation type="submission" date="2019-05" db="EMBL/GenBank/DDBJ databases">
        <authorList>
            <person name="Kim R."/>
            <person name="Haleblian K.L."/>
            <person name="Torres C.-L.T."/>
            <person name="Chong M.Y."/>
            <person name="Duong K."/>
            <person name="Lee C."/>
            <person name="Lai L.T."/>
            <person name="Ballew A.S."/>
            <person name="Ly A.M."/>
            <person name="Wu S."/>
            <person name="Ngo R.T."/>
            <person name="Freise A.C."/>
            <person name="Reddi K."/>
            <person name="Moberg-Parker J."/>
            <person name="Garlena R.A."/>
            <person name="Russell D.A."/>
            <person name="Pope W.H."/>
            <person name="Jacobs-Sera D."/>
            <person name="Hatfull G.F."/>
        </authorList>
    </citation>
    <scope>NUCLEOTIDE SEQUENCE [LARGE SCALE GENOMIC DNA]</scope>
</reference>
<dbReference type="EMBL" id="MK977707">
    <property type="protein sequence ID" value="QDF19751.1"/>
    <property type="molecule type" value="Genomic_DNA"/>
</dbReference>
<dbReference type="Proteomes" id="UP000318419">
    <property type="component" value="Genome"/>
</dbReference>
<keyword evidence="2" id="KW-1185">Reference proteome</keyword>
<sequence>MPGVNMPKGFDKKNYKFSQGFPTRENCDLENPREMFLWALVALPGQNGAQLVMPVSYLMMMSEHLHEVGAMLTCPSCGFSKQPQKAYVPPSGNDPHWLTSPGRWVDPAVAPQRDSDPLEDALDAMPAIQQAALFERLKKRHEAGEL</sequence>